<organism evidence="1 2">
    <name type="scientific">Solanum tuberosum</name>
    <name type="common">Potato</name>
    <dbReference type="NCBI Taxonomy" id="4113"/>
    <lineage>
        <taxon>Eukaryota</taxon>
        <taxon>Viridiplantae</taxon>
        <taxon>Streptophyta</taxon>
        <taxon>Embryophyta</taxon>
        <taxon>Tracheophyta</taxon>
        <taxon>Spermatophyta</taxon>
        <taxon>Magnoliopsida</taxon>
        <taxon>eudicotyledons</taxon>
        <taxon>Gunneridae</taxon>
        <taxon>Pentapetalae</taxon>
        <taxon>asterids</taxon>
        <taxon>lamiids</taxon>
        <taxon>Solanales</taxon>
        <taxon>Solanaceae</taxon>
        <taxon>Solanoideae</taxon>
        <taxon>Solaneae</taxon>
        <taxon>Solanum</taxon>
    </lineage>
</organism>
<name>M0ZX96_SOLTU</name>
<evidence type="ECO:0000313" key="2">
    <source>
        <dbReference type="Proteomes" id="UP000011115"/>
    </source>
</evidence>
<sequence>MWSIHGWNFNFRRALNDWEVQRVADFLMVINDFNETTNAPDRPVWKLHSKGVFTVKSCYWRSTGCRLGTGLEN</sequence>
<protein>
    <submittedName>
        <fullName evidence="1">Uncharacterized protein</fullName>
    </submittedName>
</protein>
<dbReference type="HOGENOM" id="CLU_2709700_0_0_1"/>
<dbReference type="Gramene" id="PGSC0003DMT400009987">
    <property type="protein sequence ID" value="PGSC0003DMT400009987"/>
    <property type="gene ID" value="PGSC0003DMG400003909"/>
</dbReference>
<dbReference type="Proteomes" id="UP000011115">
    <property type="component" value="Unassembled WGS sequence"/>
</dbReference>
<dbReference type="InParanoid" id="M0ZX96"/>
<reference evidence="1" key="2">
    <citation type="submission" date="2015-06" db="UniProtKB">
        <authorList>
            <consortium name="EnsemblPlants"/>
        </authorList>
    </citation>
    <scope>IDENTIFICATION</scope>
    <source>
        <strain evidence="1">DM1-3 516 R44</strain>
    </source>
</reference>
<proteinExistence type="predicted"/>
<dbReference type="EnsemblPlants" id="PGSC0003DMT400009987">
    <property type="protein sequence ID" value="PGSC0003DMT400009987"/>
    <property type="gene ID" value="PGSC0003DMG400003909"/>
</dbReference>
<dbReference type="PaxDb" id="4113-PGSC0003DMT400009987"/>
<dbReference type="AlphaFoldDB" id="M0ZX96"/>
<reference evidence="2" key="1">
    <citation type="journal article" date="2011" name="Nature">
        <title>Genome sequence and analysis of the tuber crop potato.</title>
        <authorList>
            <consortium name="The Potato Genome Sequencing Consortium"/>
        </authorList>
    </citation>
    <scope>NUCLEOTIDE SEQUENCE [LARGE SCALE GENOMIC DNA]</scope>
    <source>
        <strain evidence="2">cv. DM1-3 516 R44</strain>
    </source>
</reference>
<evidence type="ECO:0000313" key="1">
    <source>
        <dbReference type="EnsemblPlants" id="PGSC0003DMT400009987"/>
    </source>
</evidence>
<keyword evidence="2" id="KW-1185">Reference proteome</keyword>
<accession>M0ZX96</accession>